<gene>
    <name evidence="4 5" type="primary">LOC119639482</name>
</gene>
<dbReference type="RefSeq" id="XP_037892818.1">
    <property type="nucleotide sequence ID" value="XM_038036890.1"/>
</dbReference>
<dbReference type="Proteomes" id="UP000092443">
    <property type="component" value="Unplaced"/>
</dbReference>
<evidence type="ECO:0000313" key="5">
    <source>
        <dbReference type="RefSeq" id="XP_037892818.1"/>
    </source>
</evidence>
<evidence type="ECO:0000259" key="2">
    <source>
        <dbReference type="Pfam" id="PF21787"/>
    </source>
</evidence>
<proteinExistence type="predicted"/>
<dbReference type="GeneID" id="119639482"/>
<evidence type="ECO:0000256" key="1">
    <source>
        <dbReference type="SAM" id="MobiDB-lite"/>
    </source>
</evidence>
<evidence type="ECO:0000313" key="4">
    <source>
        <dbReference type="RefSeq" id="XP_037892817.1"/>
    </source>
</evidence>
<keyword evidence="3" id="KW-1185">Reference proteome</keyword>
<dbReference type="KEGG" id="gfs:119639482"/>
<reference evidence="4 5" key="1">
    <citation type="submission" date="2025-04" db="UniProtKB">
        <authorList>
            <consortium name="RefSeq"/>
        </authorList>
    </citation>
    <scope>IDENTIFICATION</scope>
    <source>
        <tissue evidence="4 5">Whole body pupa</tissue>
    </source>
</reference>
<dbReference type="Pfam" id="PF21787">
    <property type="entry name" value="TNP-like_RNaseH_N"/>
    <property type="match status" value="1"/>
</dbReference>
<dbReference type="InterPro" id="IPR048365">
    <property type="entry name" value="TNP-like_RNaseH_N"/>
</dbReference>
<sequence length="856" mass="98416">MVFIPDALFSEELKSCPELWGLGKGYVSWKNNGSRLANILTKKTGTLITVEDVKRKWKNVRTYLKRLENTEGTRFTGMGAYVWYAHQLGLERTVARITKQILADGEVPVEVGCEEIKVKEEVQMDTDYEEFLRFDEMDNRLSQEKVTGEQTDLQTNERLFSIESPNIMDYSYNVNRYKNDIDDEKAITSNRITTQILAEGEVPVEVDFEEIKIKEEVQIDTDYEDFLRFDEMDNRFSQEKVTGEQTDVQRNERPSRIESPDVMGYSYNVNRYKNDKDDEKATTSAAAARGRKDRRFEPAVTPDESQEVEEAQRVVPDIEALRGVVRKLTPHDKIVQLHFNEVYTGLRSAYTRSEDKLYGRGYILNQELAETKEYRTVLVFGVRSILTAFNMLLSAYPIIRHKGNPELLEENLRIAEEIGLEVKAVVCDRSGQNHKAIRIFASGEFKRQRADGSKYIVVHMYDYIHILEAFRQKAITLNRRYDAAIVTKVAAQNAPIWGHWETRGASLLITSPRNLVETVQFFTPAMPAMLEIAIQRGIIGSAIEVRTYELFAAMTKFNKIFHSGKINSTNWQAQRAVLEEVREHLSSALEADLLAGETVQTMNRFIKLMDGLLEAYPGITIHSYRVSQDLLERFFCKVAPNKRNLTRPATQIMKLINRLIKLQIQFWGSGQSTTNDYHLIELMDYTMEDQAEEEFLPFGLDGVIFDDVVTGQVTRKEEGYIWLLTGYGIAQYIREHLRCQACLKDLTLRKEDANDPRDVVIAAHKYLEPEFAKPKVYDAFHNACDIYKFVILNHMVEANIGKRLQATIVARLAFFREASSCPDGRNHRTNLLGFIINLLLIGDNWVQETVTNVSSF</sequence>
<feature type="compositionally biased region" description="Basic and acidic residues" evidence="1">
    <location>
        <begin position="237"/>
        <end position="259"/>
    </location>
</feature>
<organism evidence="3 5">
    <name type="scientific">Glossina fuscipes</name>
    <dbReference type="NCBI Taxonomy" id="7396"/>
    <lineage>
        <taxon>Eukaryota</taxon>
        <taxon>Metazoa</taxon>
        <taxon>Ecdysozoa</taxon>
        <taxon>Arthropoda</taxon>
        <taxon>Hexapoda</taxon>
        <taxon>Insecta</taxon>
        <taxon>Pterygota</taxon>
        <taxon>Neoptera</taxon>
        <taxon>Endopterygota</taxon>
        <taxon>Diptera</taxon>
        <taxon>Brachycera</taxon>
        <taxon>Muscomorpha</taxon>
        <taxon>Hippoboscoidea</taxon>
        <taxon>Glossinidae</taxon>
        <taxon>Glossina</taxon>
    </lineage>
</organism>
<dbReference type="AlphaFoldDB" id="A0A9C6DVF3"/>
<feature type="domain" description="Transposable element P transposase-like RNase H" evidence="2">
    <location>
        <begin position="319"/>
        <end position="438"/>
    </location>
</feature>
<evidence type="ECO:0000313" key="3">
    <source>
        <dbReference type="Proteomes" id="UP000092443"/>
    </source>
</evidence>
<protein>
    <submittedName>
        <fullName evidence="4 5">Uncharacterized protein LOC119639482</fullName>
    </submittedName>
</protein>
<feature type="compositionally biased region" description="Basic and acidic residues" evidence="1">
    <location>
        <begin position="272"/>
        <end position="281"/>
    </location>
</feature>
<dbReference type="RefSeq" id="XP_037892817.1">
    <property type="nucleotide sequence ID" value="XM_038036889.1"/>
</dbReference>
<name>A0A9C6DVF3_9MUSC</name>
<feature type="region of interest" description="Disordered" evidence="1">
    <location>
        <begin position="237"/>
        <end position="309"/>
    </location>
</feature>
<accession>A0A9C6DVF3</accession>